<dbReference type="Proteomes" id="UP000014974">
    <property type="component" value="Unassembled WGS sequence"/>
</dbReference>
<reference evidence="1 2" key="1">
    <citation type="journal article" date="2013" name="Genome Announc.">
        <title>Draft Genome Sequence of Cyclobacterium qasimii Strain M12-11BT, Isolated from Arctic Marine Sediment.</title>
        <authorList>
            <person name="Shivaji S."/>
            <person name="Ara S."/>
            <person name="Singh A."/>
            <person name="Kumar Pinnaka A."/>
        </authorList>
    </citation>
    <scope>NUCLEOTIDE SEQUENCE [LARGE SCALE GENOMIC DNA]</scope>
    <source>
        <strain evidence="1 2">M12-11B</strain>
    </source>
</reference>
<accession>S7VE89</accession>
<sequence>MTNIVFDKFSEKLLFGWAYLLKLWEASYSKFSFLKNSY</sequence>
<evidence type="ECO:0000313" key="2">
    <source>
        <dbReference type="Proteomes" id="UP000014974"/>
    </source>
</evidence>
<comment type="caution">
    <text evidence="1">The sequence shown here is derived from an EMBL/GenBank/DDBJ whole genome shotgun (WGS) entry which is preliminary data.</text>
</comment>
<proteinExistence type="predicted"/>
<dbReference type="AlphaFoldDB" id="S7VE89"/>
<gene>
    <name evidence="1" type="ORF">ADICYQ_2378</name>
</gene>
<dbReference type="EMBL" id="ATNM01000097">
    <property type="protein sequence ID" value="EPR68550.1"/>
    <property type="molecule type" value="Genomic_DNA"/>
</dbReference>
<name>S7VE89_9BACT</name>
<evidence type="ECO:0000313" key="1">
    <source>
        <dbReference type="EMBL" id="EPR68550.1"/>
    </source>
</evidence>
<organism evidence="1 2">
    <name type="scientific">Cyclobacterium qasimii M12-11B</name>
    <dbReference type="NCBI Taxonomy" id="641524"/>
    <lineage>
        <taxon>Bacteria</taxon>
        <taxon>Pseudomonadati</taxon>
        <taxon>Bacteroidota</taxon>
        <taxon>Cytophagia</taxon>
        <taxon>Cytophagales</taxon>
        <taxon>Cyclobacteriaceae</taxon>
        <taxon>Cyclobacterium</taxon>
    </lineage>
</organism>
<protein>
    <submittedName>
        <fullName evidence="1">Uncharacterized protein</fullName>
    </submittedName>
</protein>